<feature type="transmembrane region" description="Helical" evidence="2">
    <location>
        <begin position="292"/>
        <end position="311"/>
    </location>
</feature>
<dbReference type="InterPro" id="IPR037185">
    <property type="entry name" value="EmrE-like"/>
</dbReference>
<keyword evidence="2" id="KW-0812">Transmembrane</keyword>
<dbReference type="PANTHER" id="PTHR22911">
    <property type="entry name" value="ACYL-MALONYL CONDENSING ENZYME-RELATED"/>
    <property type="match status" value="1"/>
</dbReference>
<dbReference type="EMBL" id="ABWP01000011">
    <property type="protein sequence ID" value="EEA85960.1"/>
    <property type="molecule type" value="Genomic_DNA"/>
</dbReference>
<reference evidence="4 5" key="2">
    <citation type="submission" date="2008-10" db="EMBL/GenBank/DDBJ databases">
        <title>Draft genome sequence of Clostridium hiranonis (DSM 13275).</title>
        <authorList>
            <person name="Sudarsanam P."/>
            <person name="Ley R."/>
            <person name="Guruge J."/>
            <person name="Turnbaugh P.J."/>
            <person name="Mahowald M."/>
            <person name="Liep D."/>
            <person name="Gordon J."/>
        </authorList>
    </citation>
    <scope>NUCLEOTIDE SEQUENCE [LARGE SCALE GENOMIC DNA]</scope>
    <source>
        <strain evidence="4 5">DSM 13275</strain>
    </source>
</reference>
<evidence type="ECO:0000256" key="1">
    <source>
        <dbReference type="ARBA" id="ARBA00007362"/>
    </source>
</evidence>
<feature type="transmembrane region" description="Helical" evidence="2">
    <location>
        <begin position="171"/>
        <end position="193"/>
    </location>
</feature>
<feature type="transmembrane region" description="Helical" evidence="2">
    <location>
        <begin position="205"/>
        <end position="223"/>
    </location>
</feature>
<protein>
    <submittedName>
        <fullName evidence="4">Putative membrane protein</fullName>
    </submittedName>
</protein>
<feature type="transmembrane region" description="Helical" evidence="2">
    <location>
        <begin position="59"/>
        <end position="76"/>
    </location>
</feature>
<dbReference type="SUPFAM" id="SSF103481">
    <property type="entry name" value="Multidrug resistance efflux transporter EmrE"/>
    <property type="match status" value="2"/>
</dbReference>
<organism evidence="4 5">
    <name type="scientific">Peptacetobacter hiranonis (strain DSM 13275 / JCM 10541 / KCTC 15199 / TO-931)</name>
    <name type="common">Clostridium hiranonis</name>
    <dbReference type="NCBI Taxonomy" id="500633"/>
    <lineage>
        <taxon>Bacteria</taxon>
        <taxon>Bacillati</taxon>
        <taxon>Bacillota</taxon>
        <taxon>Clostridia</taxon>
        <taxon>Peptostreptococcales</taxon>
        <taxon>Peptostreptococcaceae</taxon>
        <taxon>Peptacetobacter</taxon>
    </lineage>
</organism>
<feature type="transmembrane region" description="Helical" evidence="2">
    <location>
        <begin position="235"/>
        <end position="254"/>
    </location>
</feature>
<evidence type="ECO:0000256" key="2">
    <source>
        <dbReference type="SAM" id="Phobius"/>
    </source>
</evidence>
<dbReference type="InterPro" id="IPR000620">
    <property type="entry name" value="EamA_dom"/>
</dbReference>
<comment type="caution">
    <text evidence="4">The sequence shown here is derived from an EMBL/GenBank/DDBJ whole genome shotgun (WGS) entry which is preliminary data.</text>
</comment>
<feature type="domain" description="EamA" evidence="3">
    <location>
        <begin position="28"/>
        <end position="161"/>
    </location>
</feature>
<dbReference type="Pfam" id="PF00892">
    <property type="entry name" value="EamA"/>
    <property type="match status" value="2"/>
</dbReference>
<dbReference type="AlphaFoldDB" id="B6FWP9"/>
<dbReference type="GO" id="GO:0016020">
    <property type="term" value="C:membrane"/>
    <property type="evidence" value="ECO:0007669"/>
    <property type="project" value="InterPro"/>
</dbReference>
<feature type="transmembrane region" description="Helical" evidence="2">
    <location>
        <begin position="88"/>
        <end position="103"/>
    </location>
</feature>
<feature type="transmembrane region" description="Helical" evidence="2">
    <location>
        <begin position="145"/>
        <end position="165"/>
    </location>
</feature>
<feature type="transmembrane region" description="Helical" evidence="2">
    <location>
        <begin position="266"/>
        <end position="286"/>
    </location>
</feature>
<feature type="transmembrane region" description="Helical" evidence="2">
    <location>
        <begin position="115"/>
        <end position="133"/>
    </location>
</feature>
<dbReference type="HOGENOM" id="CLU_033863_9_1_9"/>
<dbReference type="PANTHER" id="PTHR22911:SF79">
    <property type="entry name" value="MOBA-LIKE NTP TRANSFERASE DOMAIN-CONTAINING PROTEIN"/>
    <property type="match status" value="1"/>
</dbReference>
<dbReference type="eggNOG" id="COG0697">
    <property type="taxonomic scope" value="Bacteria"/>
</dbReference>
<accession>B6FWP9</accession>
<keyword evidence="2" id="KW-0472">Membrane</keyword>
<name>B6FWP9_PEPHT</name>
<feature type="transmembrane region" description="Helical" evidence="2">
    <location>
        <begin position="28"/>
        <end position="47"/>
    </location>
</feature>
<comment type="similarity">
    <text evidence="1">Belongs to the EamA transporter family.</text>
</comment>
<feature type="domain" description="EamA" evidence="3">
    <location>
        <begin position="174"/>
        <end position="307"/>
    </location>
</feature>
<evidence type="ECO:0000259" key="3">
    <source>
        <dbReference type="Pfam" id="PF00892"/>
    </source>
</evidence>
<reference evidence="4 5" key="1">
    <citation type="submission" date="2008-09" db="EMBL/GenBank/DDBJ databases">
        <authorList>
            <person name="Fulton L."/>
            <person name="Clifton S."/>
            <person name="Fulton B."/>
            <person name="Xu J."/>
            <person name="Minx P."/>
            <person name="Pepin K.H."/>
            <person name="Johnson M."/>
            <person name="Thiruvilangam P."/>
            <person name="Bhonagiri V."/>
            <person name="Nash W.E."/>
            <person name="Mardis E.R."/>
            <person name="Wilson R.K."/>
        </authorList>
    </citation>
    <scope>NUCLEOTIDE SEQUENCE [LARGE SCALE GENOMIC DNA]</scope>
    <source>
        <strain evidence="4 5">DSM 13275</strain>
    </source>
</reference>
<dbReference type="Proteomes" id="UP000003178">
    <property type="component" value="Unassembled WGS sequence"/>
</dbReference>
<gene>
    <name evidence="4" type="ORF">CLOHIR_00298</name>
</gene>
<keyword evidence="2" id="KW-1133">Transmembrane helix</keyword>
<proteinExistence type="inferred from homology"/>
<sequence length="330" mass="35629">MAYILLIKYYVINKIGGGKDMKKGVNSYAFIAMAGILWSTLGLFGNILMERGLSSEQVAFTRLFIGFIVLSLYSLIRRPEVLKINLKGLLYCGAIGIICQGLFNKCYFKAVEVTGVSIAAVLLYTSPLFLAVFSKIVYKEKMTRAKIISLILCCIGAIMAVTGGVLDLEGINTYGIIMGIMAAITYALMPIISKNALKEFSSETILIYGFLFGAMFMIPSAKPVEMMGFVTNMNVLPYMILLGVFPAAMAYIFYAEGIARGCELSIVGVVASVELIAASIIGWTVVGEVFTIGKAIGVAIMFVSAFTAVAGNKEVETESVEEMEAEAYVG</sequence>
<keyword evidence="5" id="KW-1185">Reference proteome</keyword>
<evidence type="ECO:0000313" key="5">
    <source>
        <dbReference type="Proteomes" id="UP000003178"/>
    </source>
</evidence>
<evidence type="ECO:0000313" key="4">
    <source>
        <dbReference type="EMBL" id="EEA85960.1"/>
    </source>
</evidence>